<dbReference type="EMBL" id="VOOS01000003">
    <property type="protein sequence ID" value="TXB65297.1"/>
    <property type="molecule type" value="Genomic_DNA"/>
</dbReference>
<name>A0A5C6RT37_9FLAO</name>
<gene>
    <name evidence="1" type="ORF">FRY74_07695</name>
</gene>
<keyword evidence="2" id="KW-1185">Reference proteome</keyword>
<dbReference type="OrthoDB" id="9775734at2"/>
<proteinExistence type="predicted"/>
<evidence type="ECO:0000313" key="2">
    <source>
        <dbReference type="Proteomes" id="UP000321721"/>
    </source>
</evidence>
<protein>
    <submittedName>
        <fullName evidence="1">DUF2797 domain-containing protein</fullName>
    </submittedName>
</protein>
<accession>A0A5C6RT37</accession>
<sequence>MIYTGPLRKMNAQLTEEISYNLPIGDNLVSMNELIGNEITLKYEHQILCKECGRETVKSFNQGFCYTCFKNSPAAADWIIHPELSKAHLGIEDRDLEFEKSVQLKPHVVYLSLTSGIKVGITRGTQVPTRWIDQGAVKAIKLAETPNRYLAGMIEVSLKEHMADKTNWRQMLTNVYPDVDLISEKHKVMELLGDEYLQYVPKEDQPIILNYPVLEYPVKLKSIGFDKVPEYTGKLTGIKGQYLMFANGIVLNVRKHEGYVVSLEF</sequence>
<dbReference type="InterPro" id="IPR021246">
    <property type="entry name" value="DUF2797"/>
</dbReference>
<comment type="caution">
    <text evidence="1">The sequence shown here is derived from an EMBL/GenBank/DDBJ whole genome shotgun (WGS) entry which is preliminary data.</text>
</comment>
<evidence type="ECO:0000313" key="1">
    <source>
        <dbReference type="EMBL" id="TXB65297.1"/>
    </source>
</evidence>
<dbReference type="Pfam" id="PF10977">
    <property type="entry name" value="DUF2797"/>
    <property type="match status" value="1"/>
</dbReference>
<dbReference type="RefSeq" id="WP_147100208.1">
    <property type="nucleotide sequence ID" value="NZ_VOOS01000003.1"/>
</dbReference>
<dbReference type="Proteomes" id="UP000321721">
    <property type="component" value="Unassembled WGS sequence"/>
</dbReference>
<dbReference type="AlphaFoldDB" id="A0A5C6RT37"/>
<reference evidence="1 2" key="1">
    <citation type="submission" date="2019-08" db="EMBL/GenBank/DDBJ databases">
        <title>Genome of Vicingus serpentipes NCIMB 15042.</title>
        <authorList>
            <person name="Bowman J.P."/>
        </authorList>
    </citation>
    <scope>NUCLEOTIDE SEQUENCE [LARGE SCALE GENOMIC DNA]</scope>
    <source>
        <strain evidence="1 2">NCIMB 15042</strain>
    </source>
</reference>
<organism evidence="1 2">
    <name type="scientific">Vicingus serpentipes</name>
    <dbReference type="NCBI Taxonomy" id="1926625"/>
    <lineage>
        <taxon>Bacteria</taxon>
        <taxon>Pseudomonadati</taxon>
        <taxon>Bacteroidota</taxon>
        <taxon>Flavobacteriia</taxon>
        <taxon>Flavobacteriales</taxon>
        <taxon>Vicingaceae</taxon>
        <taxon>Vicingus</taxon>
    </lineage>
</organism>